<dbReference type="GO" id="GO:0016020">
    <property type="term" value="C:membrane"/>
    <property type="evidence" value="ECO:0007669"/>
    <property type="project" value="InterPro"/>
</dbReference>
<dbReference type="InterPro" id="IPR039564">
    <property type="entry name" value="Peptidase_C39-like"/>
</dbReference>
<accession>A0A0G0IH40</accession>
<dbReference type="EMBL" id="LBUE01000046">
    <property type="protein sequence ID" value="KKQ53947.1"/>
    <property type="molecule type" value="Genomic_DNA"/>
</dbReference>
<dbReference type="Gene3D" id="1.25.40.10">
    <property type="entry name" value="Tetratricopeptide repeat domain"/>
    <property type="match status" value="1"/>
</dbReference>
<dbReference type="STRING" id="1618583.US75_C0046G0004"/>
<dbReference type="Pfam" id="PF13529">
    <property type="entry name" value="Peptidase_C39_2"/>
    <property type="match status" value="1"/>
</dbReference>
<comment type="caution">
    <text evidence="2">The sequence shown here is derived from an EMBL/GenBank/DDBJ whole genome shotgun (WGS) entry which is preliminary data.</text>
</comment>
<dbReference type="SUPFAM" id="SSF48452">
    <property type="entry name" value="TPR-like"/>
    <property type="match status" value="1"/>
</dbReference>
<dbReference type="SUPFAM" id="SSF54001">
    <property type="entry name" value="Cysteine proteinases"/>
    <property type="match status" value="1"/>
</dbReference>
<dbReference type="GO" id="GO:0008233">
    <property type="term" value="F:peptidase activity"/>
    <property type="evidence" value="ECO:0007669"/>
    <property type="project" value="InterPro"/>
</dbReference>
<dbReference type="InterPro" id="IPR011990">
    <property type="entry name" value="TPR-like_helical_dom_sf"/>
</dbReference>
<dbReference type="PROSITE" id="PS50990">
    <property type="entry name" value="PEPTIDASE_C39"/>
    <property type="match status" value="1"/>
</dbReference>
<gene>
    <name evidence="2" type="ORF">US75_C0046G0004</name>
</gene>
<sequence length="373" mass="42833">MRKKITLLTTPALLSVYAITLLVWVIFINHQPDGVNTKEINLSHTPFFTPSPTSTPKIVLEIPPMEKTLPGGYHTFQTFNNCGPASLSMALSYYGIDTTQKELGEVLRPYQNPQGDNDDKSVTLTELGEKAKEYGFMYYHRPNGSIELIKLFITYDIPVIARTITKEGEDVGHYRVIKGYNENAGELIQDDSLQGKDLSYTFDAFNTLWKAFNYEYLVLAKPEQEKLVEVILGENKDFVNSWRLASEFAKKQLRQDPNDVYAGFNLSVALYNIKDYPGSVNEFEKIKNRLPFRTLWYNIEPILSYFELGDYERVFDITNNILSNGNRAFSELYIVRGEIFMKQKNTVSARQEFEKALLYNQHLESVRGTLTNL</sequence>
<reference evidence="2 3" key="1">
    <citation type="journal article" date="2015" name="Nature">
        <title>rRNA introns, odd ribosomes, and small enigmatic genomes across a large radiation of phyla.</title>
        <authorList>
            <person name="Brown C.T."/>
            <person name="Hug L.A."/>
            <person name="Thomas B.C."/>
            <person name="Sharon I."/>
            <person name="Castelle C.J."/>
            <person name="Singh A."/>
            <person name="Wilkins M.J."/>
            <person name="Williams K.H."/>
            <person name="Banfield J.F."/>
        </authorList>
    </citation>
    <scope>NUCLEOTIDE SEQUENCE [LARGE SCALE GENOMIC DNA]</scope>
</reference>
<evidence type="ECO:0000259" key="1">
    <source>
        <dbReference type="PROSITE" id="PS50990"/>
    </source>
</evidence>
<evidence type="ECO:0000313" key="2">
    <source>
        <dbReference type="EMBL" id="KKQ53947.1"/>
    </source>
</evidence>
<protein>
    <submittedName>
        <fullName evidence="2">Tetratricopeptide TPR_1 repeat-containing protein</fullName>
    </submittedName>
</protein>
<dbReference type="GO" id="GO:0006508">
    <property type="term" value="P:proteolysis"/>
    <property type="evidence" value="ECO:0007669"/>
    <property type="project" value="InterPro"/>
</dbReference>
<feature type="domain" description="Peptidase C39" evidence="1">
    <location>
        <begin position="77"/>
        <end position="216"/>
    </location>
</feature>
<dbReference type="GO" id="GO:0005524">
    <property type="term" value="F:ATP binding"/>
    <property type="evidence" value="ECO:0007669"/>
    <property type="project" value="InterPro"/>
</dbReference>
<organism evidence="2 3">
    <name type="scientific">Candidatus Woesebacteria bacterium GW2011_GWC1_38_13</name>
    <dbReference type="NCBI Taxonomy" id="1618583"/>
    <lineage>
        <taxon>Bacteria</taxon>
        <taxon>Candidatus Woeseibacteriota</taxon>
    </lineage>
</organism>
<dbReference type="AlphaFoldDB" id="A0A0G0IH40"/>
<dbReference type="Gene3D" id="3.90.70.10">
    <property type="entry name" value="Cysteine proteinases"/>
    <property type="match status" value="1"/>
</dbReference>
<evidence type="ECO:0000313" key="3">
    <source>
        <dbReference type="Proteomes" id="UP000034096"/>
    </source>
</evidence>
<dbReference type="InterPro" id="IPR038765">
    <property type="entry name" value="Papain-like_cys_pep_sf"/>
</dbReference>
<proteinExistence type="predicted"/>
<dbReference type="InterPro" id="IPR005074">
    <property type="entry name" value="Peptidase_C39"/>
</dbReference>
<name>A0A0G0IH40_9BACT</name>
<dbReference type="Proteomes" id="UP000034096">
    <property type="component" value="Unassembled WGS sequence"/>
</dbReference>